<dbReference type="PANTHER" id="PTHR37389">
    <property type="entry name" value="NODULIN-24"/>
    <property type="match status" value="1"/>
</dbReference>
<evidence type="ECO:0000313" key="3">
    <source>
        <dbReference type="Proteomes" id="UP000652761"/>
    </source>
</evidence>
<sequence length="117" mass="12600">MACKVFILGLVLVAALLLISSEVSARELVEEAGAKEKEAIEGSKQYGGYGGYPGGGYGGYPGGGYGGYPRGVYYPPWRRPYPYCRWGCCGRGWYGRCRCCIYPGEVPEAGVEAEPKP</sequence>
<reference evidence="2" key="1">
    <citation type="submission" date="2017-07" db="EMBL/GenBank/DDBJ databases">
        <title>Taro Niue Genome Assembly and Annotation.</title>
        <authorList>
            <person name="Atibalentja N."/>
            <person name="Keating K."/>
            <person name="Fields C.J."/>
        </authorList>
    </citation>
    <scope>NUCLEOTIDE SEQUENCE</scope>
    <source>
        <strain evidence="2">Niue_2</strain>
        <tissue evidence="2">Leaf</tissue>
    </source>
</reference>
<organism evidence="2 3">
    <name type="scientific">Colocasia esculenta</name>
    <name type="common">Wild taro</name>
    <name type="synonym">Arum esculentum</name>
    <dbReference type="NCBI Taxonomy" id="4460"/>
    <lineage>
        <taxon>Eukaryota</taxon>
        <taxon>Viridiplantae</taxon>
        <taxon>Streptophyta</taxon>
        <taxon>Embryophyta</taxon>
        <taxon>Tracheophyta</taxon>
        <taxon>Spermatophyta</taxon>
        <taxon>Magnoliopsida</taxon>
        <taxon>Liliopsida</taxon>
        <taxon>Araceae</taxon>
        <taxon>Aroideae</taxon>
        <taxon>Colocasieae</taxon>
        <taxon>Colocasia</taxon>
    </lineage>
</organism>
<dbReference type="Pfam" id="PF07172">
    <property type="entry name" value="GRP"/>
    <property type="match status" value="1"/>
</dbReference>
<keyword evidence="1" id="KW-0732">Signal</keyword>
<feature type="signal peptide" evidence="1">
    <location>
        <begin position="1"/>
        <end position="25"/>
    </location>
</feature>
<dbReference type="Proteomes" id="UP000652761">
    <property type="component" value="Unassembled WGS sequence"/>
</dbReference>
<keyword evidence="3" id="KW-1185">Reference proteome</keyword>
<name>A0A843XQ47_COLES</name>
<evidence type="ECO:0008006" key="4">
    <source>
        <dbReference type="Google" id="ProtNLM"/>
    </source>
</evidence>
<feature type="chain" id="PRO_5033041782" description="Glycine-rich protein" evidence="1">
    <location>
        <begin position="26"/>
        <end position="117"/>
    </location>
</feature>
<gene>
    <name evidence="2" type="ORF">Taro_054465</name>
</gene>
<accession>A0A843XQ47</accession>
<protein>
    <recommendedName>
        <fullName evidence="4">Glycine-rich protein</fullName>
    </recommendedName>
</protein>
<dbReference type="EMBL" id="NMUH01011019">
    <property type="protein sequence ID" value="MQM21426.1"/>
    <property type="molecule type" value="Genomic_DNA"/>
</dbReference>
<dbReference type="InterPro" id="IPR010800">
    <property type="entry name" value="GRP"/>
</dbReference>
<comment type="caution">
    <text evidence="2">The sequence shown here is derived from an EMBL/GenBank/DDBJ whole genome shotgun (WGS) entry which is preliminary data.</text>
</comment>
<dbReference type="PANTHER" id="PTHR37389:SF16">
    <property type="entry name" value="GLYCINE-RICH CELL WALL STRUCTURAL PROTEIN"/>
    <property type="match status" value="1"/>
</dbReference>
<proteinExistence type="predicted"/>
<evidence type="ECO:0000256" key="1">
    <source>
        <dbReference type="SAM" id="SignalP"/>
    </source>
</evidence>
<evidence type="ECO:0000313" key="2">
    <source>
        <dbReference type="EMBL" id="MQM21426.1"/>
    </source>
</evidence>
<dbReference type="AlphaFoldDB" id="A0A843XQ47"/>
<feature type="non-terminal residue" evidence="2">
    <location>
        <position position="117"/>
    </location>
</feature>